<dbReference type="InterPro" id="IPR017871">
    <property type="entry name" value="ABC_transporter-like_CS"/>
</dbReference>
<dbReference type="PROSITE" id="PS00211">
    <property type="entry name" value="ABC_TRANSPORTER_1"/>
    <property type="match status" value="1"/>
</dbReference>
<proteinExistence type="predicted"/>
<name>A0A2R8A721_9RHOB</name>
<dbReference type="GO" id="GO:0140359">
    <property type="term" value="F:ABC-type transporter activity"/>
    <property type="evidence" value="ECO:0007669"/>
    <property type="project" value="InterPro"/>
</dbReference>
<dbReference type="InterPro" id="IPR036640">
    <property type="entry name" value="ABC1_TM_sf"/>
</dbReference>
<dbReference type="EC" id="3.6.3.-" evidence="11"/>
<feature type="transmembrane region" description="Helical" evidence="8">
    <location>
        <begin position="263"/>
        <end position="290"/>
    </location>
</feature>
<feature type="transmembrane region" description="Helical" evidence="8">
    <location>
        <begin position="183"/>
        <end position="202"/>
    </location>
</feature>
<dbReference type="EMBL" id="OMKW01000001">
    <property type="protein sequence ID" value="SPF28043.1"/>
    <property type="molecule type" value="Genomic_DNA"/>
</dbReference>
<dbReference type="Gene3D" id="3.40.50.300">
    <property type="entry name" value="P-loop containing nucleotide triphosphate hydrolases"/>
    <property type="match status" value="1"/>
</dbReference>
<dbReference type="AlphaFoldDB" id="A0A2R8A721"/>
<evidence type="ECO:0000256" key="4">
    <source>
        <dbReference type="ARBA" id="ARBA00022741"/>
    </source>
</evidence>
<dbReference type="Gene3D" id="1.20.1560.10">
    <property type="entry name" value="ABC transporter type 1, transmembrane domain"/>
    <property type="match status" value="1"/>
</dbReference>
<dbReference type="SMART" id="SM00382">
    <property type="entry name" value="AAA"/>
    <property type="match status" value="1"/>
</dbReference>
<evidence type="ECO:0000256" key="2">
    <source>
        <dbReference type="ARBA" id="ARBA00022448"/>
    </source>
</evidence>
<dbReference type="PROSITE" id="PS50893">
    <property type="entry name" value="ABC_TRANSPORTER_2"/>
    <property type="match status" value="1"/>
</dbReference>
<dbReference type="InterPro" id="IPR027417">
    <property type="entry name" value="P-loop_NTPase"/>
</dbReference>
<feature type="transmembrane region" description="Helical" evidence="8">
    <location>
        <begin position="154"/>
        <end position="177"/>
    </location>
</feature>
<evidence type="ECO:0000256" key="1">
    <source>
        <dbReference type="ARBA" id="ARBA00004651"/>
    </source>
</evidence>
<gene>
    <name evidence="11" type="ORF">POI8812_00341</name>
</gene>
<dbReference type="GO" id="GO:0034040">
    <property type="term" value="F:ATPase-coupled lipid transmembrane transporter activity"/>
    <property type="evidence" value="ECO:0007669"/>
    <property type="project" value="TreeGrafter"/>
</dbReference>
<dbReference type="InterPro" id="IPR039421">
    <property type="entry name" value="Type_1_exporter"/>
</dbReference>
<keyword evidence="5 11" id="KW-0067">ATP-binding</keyword>
<feature type="transmembrane region" description="Helical" evidence="8">
    <location>
        <begin position="39"/>
        <end position="67"/>
    </location>
</feature>
<dbReference type="Proteomes" id="UP000244932">
    <property type="component" value="Unassembled WGS sequence"/>
</dbReference>
<dbReference type="InterPro" id="IPR003593">
    <property type="entry name" value="AAA+_ATPase"/>
</dbReference>
<organism evidence="11 12">
    <name type="scientific">Pontivivens insulae</name>
    <dbReference type="NCBI Taxonomy" id="1639689"/>
    <lineage>
        <taxon>Bacteria</taxon>
        <taxon>Pseudomonadati</taxon>
        <taxon>Pseudomonadota</taxon>
        <taxon>Alphaproteobacteria</taxon>
        <taxon>Rhodobacterales</taxon>
        <taxon>Paracoccaceae</taxon>
        <taxon>Pontivivens</taxon>
    </lineage>
</organism>
<dbReference type="GO" id="GO:0016887">
    <property type="term" value="F:ATP hydrolysis activity"/>
    <property type="evidence" value="ECO:0007669"/>
    <property type="project" value="InterPro"/>
</dbReference>
<evidence type="ECO:0000313" key="11">
    <source>
        <dbReference type="EMBL" id="SPF28043.1"/>
    </source>
</evidence>
<keyword evidence="7 8" id="KW-0472">Membrane</keyword>
<keyword evidence="6 8" id="KW-1133">Transmembrane helix</keyword>
<evidence type="ECO:0000259" key="9">
    <source>
        <dbReference type="PROSITE" id="PS50893"/>
    </source>
</evidence>
<dbReference type="Pfam" id="PF00664">
    <property type="entry name" value="ABC_membrane"/>
    <property type="match status" value="1"/>
</dbReference>
<accession>A0A2R8A721</accession>
<dbReference type="InterPro" id="IPR003439">
    <property type="entry name" value="ABC_transporter-like_ATP-bd"/>
</dbReference>
<evidence type="ECO:0000256" key="7">
    <source>
        <dbReference type="ARBA" id="ARBA00023136"/>
    </source>
</evidence>
<dbReference type="GO" id="GO:0005886">
    <property type="term" value="C:plasma membrane"/>
    <property type="evidence" value="ECO:0007669"/>
    <property type="project" value="UniProtKB-SubCell"/>
</dbReference>
<comment type="subcellular location">
    <subcellularLocation>
        <location evidence="1">Cell membrane</location>
        <topology evidence="1">Multi-pass membrane protein</topology>
    </subcellularLocation>
</comment>
<dbReference type="GO" id="GO:0005524">
    <property type="term" value="F:ATP binding"/>
    <property type="evidence" value="ECO:0007669"/>
    <property type="project" value="UniProtKB-KW"/>
</dbReference>
<dbReference type="SUPFAM" id="SSF90123">
    <property type="entry name" value="ABC transporter transmembrane region"/>
    <property type="match status" value="1"/>
</dbReference>
<reference evidence="11 12" key="1">
    <citation type="submission" date="2018-03" db="EMBL/GenBank/DDBJ databases">
        <authorList>
            <person name="Keele B.F."/>
        </authorList>
    </citation>
    <scope>NUCLEOTIDE SEQUENCE [LARGE SCALE GENOMIC DNA]</scope>
    <source>
        <strain evidence="11 12">CeCT 8812</strain>
    </source>
</reference>
<feature type="transmembrane region" description="Helical" evidence="8">
    <location>
        <begin position="79"/>
        <end position="96"/>
    </location>
</feature>
<dbReference type="InterPro" id="IPR011527">
    <property type="entry name" value="ABC1_TM_dom"/>
</dbReference>
<dbReference type="RefSeq" id="WP_108780782.1">
    <property type="nucleotide sequence ID" value="NZ_OMKW01000001.1"/>
</dbReference>
<dbReference type="Pfam" id="PF00005">
    <property type="entry name" value="ABC_tran"/>
    <property type="match status" value="1"/>
</dbReference>
<evidence type="ECO:0000259" key="10">
    <source>
        <dbReference type="PROSITE" id="PS50929"/>
    </source>
</evidence>
<protein>
    <submittedName>
        <fullName evidence="11">Multidrug export ATP-binding/permease protein</fullName>
        <ecNumber evidence="11">3.6.3.-</ecNumber>
    </submittedName>
</protein>
<dbReference type="OrthoDB" id="9808328at2"/>
<keyword evidence="2" id="KW-0813">Transport</keyword>
<dbReference type="PANTHER" id="PTHR24221">
    <property type="entry name" value="ATP-BINDING CASSETTE SUB-FAMILY B"/>
    <property type="match status" value="1"/>
</dbReference>
<evidence type="ECO:0000256" key="8">
    <source>
        <dbReference type="SAM" id="Phobius"/>
    </source>
</evidence>
<dbReference type="SUPFAM" id="SSF52540">
    <property type="entry name" value="P-loop containing nucleoside triphosphate hydrolases"/>
    <property type="match status" value="1"/>
</dbReference>
<evidence type="ECO:0000256" key="5">
    <source>
        <dbReference type="ARBA" id="ARBA00022840"/>
    </source>
</evidence>
<evidence type="ECO:0000313" key="12">
    <source>
        <dbReference type="Proteomes" id="UP000244932"/>
    </source>
</evidence>
<evidence type="ECO:0000256" key="3">
    <source>
        <dbReference type="ARBA" id="ARBA00022692"/>
    </source>
</evidence>
<dbReference type="PROSITE" id="PS50929">
    <property type="entry name" value="ABC_TM1F"/>
    <property type="match status" value="1"/>
</dbReference>
<keyword evidence="11" id="KW-0378">Hydrolase</keyword>
<feature type="domain" description="ABC transporter" evidence="9">
    <location>
        <begin position="360"/>
        <end position="599"/>
    </location>
</feature>
<keyword evidence="4" id="KW-0547">Nucleotide-binding</keyword>
<keyword evidence="12" id="KW-1185">Reference proteome</keyword>
<evidence type="ECO:0000256" key="6">
    <source>
        <dbReference type="ARBA" id="ARBA00022989"/>
    </source>
</evidence>
<sequence length="614" mass="66017">MKRFFSGLIDPFARADGPPPNTLGAFLKWVLRGTGTVIWVAVLAGLVLGISEAMAAWLVGYVIDLAVAEGPEQFFAQNLWLLLGTAAFFLVLRPAIVFASNGLNVLGLTPNIATLAMARLNRHTMGQSMRFFGNDFAGRIAQKQMQTVSAIGSILSEVVNSMAYALSVLVGSLLVLLQVAPRLGLILAVWFAIYVVYIRYFLPRVRKRASARAGARAALSGQLVDVISNMSTVRLFASRAREERSAEGAMIHLRETLIEFGALYVLFRLGLAVMAGLLPVALIGGALYFWQQGDATPGDIAIAGLLSTRLGQMSGWISFVAMGIFSNIGEIENGMKTLSPAHDLTDPEAPVALTDVRGAIAFEHVRFNYDGTASGLHSMSLDIKPGERLGLVGPSGAGKSTALALLLRLYDVDGGSIRLDGVDIRDLRQDDLRASIAMVRQDTDMFNRSARENIGYGRDGATDAEIVQAAKLAQADGFIRDLADSNGRTGYDAHLGERGVKLSGGQRQRIAIARALLKDAPILLLDEATSALDSETEADVQESLEQLMDGRTVIAIAHRLSTIARMDRIVVMDQGRIVEQGTHAELIAQGGLYARSWARQSGGFMDFHAESAAS</sequence>
<keyword evidence="3 8" id="KW-0812">Transmembrane</keyword>
<dbReference type="PANTHER" id="PTHR24221:SF203">
    <property type="entry name" value="ATP-BINDING_PERMEASE FUSION ABC TRANSPORTER-RELATED"/>
    <property type="match status" value="1"/>
</dbReference>
<dbReference type="FunFam" id="3.40.50.300:FF:000287">
    <property type="entry name" value="Multidrug ABC transporter ATP-binding protein"/>
    <property type="match status" value="1"/>
</dbReference>
<feature type="domain" description="ABC transmembrane type-1" evidence="10">
    <location>
        <begin position="39"/>
        <end position="326"/>
    </location>
</feature>